<feature type="domain" description="Exonuclease" evidence="8">
    <location>
        <begin position="219"/>
        <end position="378"/>
    </location>
</feature>
<dbReference type="CDD" id="cd06145">
    <property type="entry name" value="REX1_like"/>
    <property type="match status" value="1"/>
</dbReference>
<organism evidence="9 10">
    <name type="scientific">Eutrema salsugineum</name>
    <name type="common">Saltwater cress</name>
    <name type="synonym">Sisymbrium salsugineum</name>
    <dbReference type="NCBI Taxonomy" id="72664"/>
    <lineage>
        <taxon>Eukaryota</taxon>
        <taxon>Viridiplantae</taxon>
        <taxon>Streptophyta</taxon>
        <taxon>Embryophyta</taxon>
        <taxon>Tracheophyta</taxon>
        <taxon>Spermatophyta</taxon>
        <taxon>Magnoliopsida</taxon>
        <taxon>eudicotyledons</taxon>
        <taxon>Gunneridae</taxon>
        <taxon>Pentapetalae</taxon>
        <taxon>rosids</taxon>
        <taxon>malvids</taxon>
        <taxon>Brassicales</taxon>
        <taxon>Brassicaceae</taxon>
        <taxon>Eutremeae</taxon>
        <taxon>Eutrema</taxon>
    </lineage>
</organism>
<protein>
    <recommendedName>
        <fullName evidence="8">Exonuclease domain-containing protein</fullName>
    </recommendedName>
</protein>
<dbReference type="Gramene" id="ESQ32114">
    <property type="protein sequence ID" value="ESQ32114"/>
    <property type="gene ID" value="EUTSA_v10003904mg"/>
</dbReference>
<evidence type="ECO:0000256" key="4">
    <source>
        <dbReference type="ARBA" id="ARBA00022801"/>
    </source>
</evidence>
<dbReference type="Gene3D" id="3.30.420.10">
    <property type="entry name" value="Ribonuclease H-like superfamily/Ribonuclease H"/>
    <property type="match status" value="1"/>
</dbReference>
<name>V4KLM1_EUTSA</name>
<dbReference type="InterPro" id="IPR013520">
    <property type="entry name" value="Ribonucl_H"/>
</dbReference>
<evidence type="ECO:0000313" key="10">
    <source>
        <dbReference type="Proteomes" id="UP000030689"/>
    </source>
</evidence>
<evidence type="ECO:0000256" key="2">
    <source>
        <dbReference type="ARBA" id="ARBA00006357"/>
    </source>
</evidence>
<keyword evidence="3" id="KW-0540">Nuclease</keyword>
<dbReference type="GO" id="GO:0005634">
    <property type="term" value="C:nucleus"/>
    <property type="evidence" value="ECO:0007669"/>
    <property type="project" value="UniProtKB-SubCell"/>
</dbReference>
<keyword evidence="10" id="KW-1185">Reference proteome</keyword>
<dbReference type="InterPro" id="IPR047021">
    <property type="entry name" value="REXO1/3/4-like"/>
</dbReference>
<dbReference type="Pfam" id="PF00929">
    <property type="entry name" value="RNase_T"/>
    <property type="match status" value="1"/>
</dbReference>
<keyword evidence="4" id="KW-0378">Hydrolase</keyword>
<dbReference type="PANTHER" id="PTHR12801:SF157">
    <property type="entry name" value="SMALL RNA DEGRADING NUCLEASE 5"/>
    <property type="match status" value="1"/>
</dbReference>
<evidence type="ECO:0000259" key="8">
    <source>
        <dbReference type="SMART" id="SM00479"/>
    </source>
</evidence>
<reference evidence="9 10" key="1">
    <citation type="journal article" date="2013" name="Front. Plant Sci.">
        <title>The Reference Genome of the Halophytic Plant Eutrema salsugineum.</title>
        <authorList>
            <person name="Yang R."/>
            <person name="Jarvis D.E."/>
            <person name="Chen H."/>
            <person name="Beilstein M.A."/>
            <person name="Grimwood J."/>
            <person name="Jenkins J."/>
            <person name="Shu S."/>
            <person name="Prochnik S."/>
            <person name="Xin M."/>
            <person name="Ma C."/>
            <person name="Schmutz J."/>
            <person name="Wing R.A."/>
            <person name="Mitchell-Olds T."/>
            <person name="Schumaker K.S."/>
            <person name="Wang X."/>
        </authorList>
    </citation>
    <scope>NUCLEOTIDE SEQUENCE [LARGE SCALE GENOMIC DNA]</scope>
</reference>
<comment type="similarity">
    <text evidence="2">Belongs to the REXO1/REXO3 family.</text>
</comment>
<dbReference type="OMA" id="WTQFSKL"/>
<dbReference type="GO" id="GO:0003676">
    <property type="term" value="F:nucleic acid binding"/>
    <property type="evidence" value="ECO:0007669"/>
    <property type="project" value="InterPro"/>
</dbReference>
<dbReference type="eggNOG" id="KOG2248">
    <property type="taxonomic scope" value="Eukaryota"/>
</dbReference>
<proteinExistence type="inferred from homology"/>
<dbReference type="SMART" id="SM00479">
    <property type="entry name" value="EXOIII"/>
    <property type="match status" value="1"/>
</dbReference>
<dbReference type="GO" id="GO:0004527">
    <property type="term" value="F:exonuclease activity"/>
    <property type="evidence" value="ECO:0007669"/>
    <property type="project" value="UniProtKB-KW"/>
</dbReference>
<evidence type="ECO:0000256" key="5">
    <source>
        <dbReference type="ARBA" id="ARBA00022839"/>
    </source>
</evidence>
<dbReference type="InterPro" id="IPR012337">
    <property type="entry name" value="RNaseH-like_sf"/>
</dbReference>
<dbReference type="InterPro" id="IPR036397">
    <property type="entry name" value="RNaseH_sf"/>
</dbReference>
<dbReference type="PANTHER" id="PTHR12801">
    <property type="entry name" value="RNA EXONUCLEASE REXO1 / RECO3 FAMILY MEMBER-RELATED"/>
    <property type="match status" value="1"/>
</dbReference>
<evidence type="ECO:0000313" key="9">
    <source>
        <dbReference type="EMBL" id="ESQ32114.1"/>
    </source>
</evidence>
<evidence type="ECO:0000256" key="1">
    <source>
        <dbReference type="ARBA" id="ARBA00004123"/>
    </source>
</evidence>
<dbReference type="OrthoDB" id="206335at2759"/>
<accession>V4KLM1</accession>
<keyword evidence="5" id="KW-0269">Exonuclease</keyword>
<dbReference type="EMBL" id="KI517748">
    <property type="protein sequence ID" value="ESQ32114.1"/>
    <property type="molecule type" value="Genomic_DNA"/>
</dbReference>
<dbReference type="FunFam" id="3.30.420.10:FF:000019">
    <property type="entry name" value="RNA exonuclease NEF-sp"/>
    <property type="match status" value="1"/>
</dbReference>
<dbReference type="SUPFAM" id="SSF53098">
    <property type="entry name" value="Ribonuclease H-like"/>
    <property type="match status" value="1"/>
</dbReference>
<evidence type="ECO:0000256" key="6">
    <source>
        <dbReference type="ARBA" id="ARBA00023242"/>
    </source>
</evidence>
<sequence>MSSSKRKRDAETAGEEILDGGESADGSDKSNTENSFFDIYGPEAKAELVFNSPETTLNLQDIQGLVTWVLAEGYMPSWVFIKNTPLIPKVVMLYLPGLDAALYLSQSKTLASLKSCCGNPMALLALSCVVDEMKTIDTILTCKSKRKKTVTSSVEPPLLVSKPEACNLLGKSFIELTKDIPFPVTYYTLSRKEMEQNGYIFETEFTSTLPAPSGSCPHEILALDCEMCITKDGLELTRVTLVDIEGQVLLDKLVMPTNQITDYNTRYSGITAQMMEGVTTTIKDIQEEFLKLVFKETVLVGHSLENDLFSLKISHNLVIDTAVLYKHPRGGSYKTKLRILAKKFLAREIQMSESGHDSVEDAKAAMDLALLKIKYGPDFGSPPEMITKKLLAILNESGKTTSIVDNINIVKRYASESSNSIPVSSDDEALSKAMKEVKNKRSQFVWTQFSELNKHFQSRADDPQKLNSRLAEMISLLTCSKDSGLKKRRKSKVSLETKEILKKMDDRVHTLYAALPTNAMFIVCTGHGDTSIVHRVRKMLRDEKEIEFSREKVVKVLEELQAQAEVALCFVGIKQ</sequence>
<dbReference type="InterPro" id="IPR034922">
    <property type="entry name" value="REX1-like_exo"/>
</dbReference>
<evidence type="ECO:0000256" key="7">
    <source>
        <dbReference type="SAM" id="MobiDB-lite"/>
    </source>
</evidence>
<gene>
    <name evidence="9" type="ORF">EUTSA_v10003904mg</name>
</gene>
<evidence type="ECO:0000256" key="3">
    <source>
        <dbReference type="ARBA" id="ARBA00022722"/>
    </source>
</evidence>
<dbReference type="Proteomes" id="UP000030689">
    <property type="component" value="Unassembled WGS sequence"/>
</dbReference>
<keyword evidence="6" id="KW-0539">Nucleus</keyword>
<dbReference type="KEGG" id="eus:EUTSA_v10003904mg"/>
<dbReference type="AlphaFoldDB" id="V4KLM1"/>
<comment type="subcellular location">
    <subcellularLocation>
        <location evidence="1">Nucleus</location>
    </subcellularLocation>
</comment>
<feature type="region of interest" description="Disordered" evidence="7">
    <location>
        <begin position="1"/>
        <end position="31"/>
    </location>
</feature>
<dbReference type="STRING" id="72664.V4KLM1"/>